<sequence length="150" mass="17134">MTETIRKSRESETRAATMRPAKWMPPQLLPDPTPEDGYAFRWIRTSTLNKDDPTNVSSKLREGWEPVKASDHPEIRLFGASSGNFPDSIVVGGLMLCKTPVEFIEQRDAYFRQQAEGQMSSVDNTYMRENDPRMPMFKERSTKVTFGKGI</sequence>
<proteinExistence type="predicted"/>
<evidence type="ECO:0000313" key="2">
    <source>
        <dbReference type="EMBL" id="CAB4123820.1"/>
    </source>
</evidence>
<gene>
    <name evidence="2" type="ORF">UFOVP48_89</name>
</gene>
<name>A0A6J5KUC8_9CAUD</name>
<dbReference type="EMBL" id="LR796172">
    <property type="protein sequence ID" value="CAB4123820.1"/>
    <property type="molecule type" value="Genomic_DNA"/>
</dbReference>
<accession>A0A6J5KUC8</accession>
<feature type="region of interest" description="Disordered" evidence="1">
    <location>
        <begin position="1"/>
        <end position="32"/>
    </location>
</feature>
<organism evidence="2">
    <name type="scientific">uncultured Caudovirales phage</name>
    <dbReference type="NCBI Taxonomy" id="2100421"/>
    <lineage>
        <taxon>Viruses</taxon>
        <taxon>Duplodnaviria</taxon>
        <taxon>Heunggongvirae</taxon>
        <taxon>Uroviricota</taxon>
        <taxon>Caudoviricetes</taxon>
        <taxon>Peduoviridae</taxon>
        <taxon>Maltschvirus</taxon>
        <taxon>Maltschvirus maltsch</taxon>
    </lineage>
</organism>
<protein>
    <submittedName>
        <fullName evidence="2">Uncharacterized protein</fullName>
    </submittedName>
</protein>
<feature type="compositionally biased region" description="Basic and acidic residues" evidence="1">
    <location>
        <begin position="1"/>
        <end position="13"/>
    </location>
</feature>
<evidence type="ECO:0000256" key="1">
    <source>
        <dbReference type="SAM" id="MobiDB-lite"/>
    </source>
</evidence>
<reference evidence="2" key="1">
    <citation type="submission" date="2020-04" db="EMBL/GenBank/DDBJ databases">
        <authorList>
            <person name="Chiriac C."/>
            <person name="Salcher M."/>
            <person name="Ghai R."/>
            <person name="Kavagutti S V."/>
        </authorList>
    </citation>
    <scope>NUCLEOTIDE SEQUENCE</scope>
</reference>